<evidence type="ECO:0000256" key="4">
    <source>
        <dbReference type="SAM" id="Phobius"/>
    </source>
</evidence>
<dbReference type="PANTHER" id="PTHR23523">
    <property type="match status" value="1"/>
</dbReference>
<reference evidence="6" key="1">
    <citation type="journal article" date="2014" name="Int. J. Syst. Evol. Microbiol.">
        <title>Complete genome sequence of Corynebacterium casei LMG S-19264T (=DSM 44701T), isolated from a smear-ripened cheese.</title>
        <authorList>
            <consortium name="US DOE Joint Genome Institute (JGI-PGF)"/>
            <person name="Walter F."/>
            <person name="Albersmeier A."/>
            <person name="Kalinowski J."/>
            <person name="Ruckert C."/>
        </authorList>
    </citation>
    <scope>NUCLEOTIDE SEQUENCE</scope>
    <source>
        <strain evidence="6">CCM 7664</strain>
    </source>
</reference>
<comment type="caution">
    <text evidence="6">The sequence shown here is derived from an EMBL/GenBank/DDBJ whole genome shotgun (WGS) entry which is preliminary data.</text>
</comment>
<dbReference type="InterPro" id="IPR036259">
    <property type="entry name" value="MFS_trans_sf"/>
</dbReference>
<keyword evidence="2 4" id="KW-1133">Transmembrane helix</keyword>
<dbReference type="EMBL" id="BMDP01000001">
    <property type="protein sequence ID" value="GGI53562.1"/>
    <property type="molecule type" value="Genomic_DNA"/>
</dbReference>
<feature type="transmembrane region" description="Helical" evidence="4">
    <location>
        <begin position="348"/>
        <end position="371"/>
    </location>
</feature>
<dbReference type="Gene3D" id="1.20.1250.20">
    <property type="entry name" value="MFS general substrate transporter like domains"/>
    <property type="match status" value="2"/>
</dbReference>
<feature type="transmembrane region" description="Helical" evidence="4">
    <location>
        <begin position="114"/>
        <end position="136"/>
    </location>
</feature>
<evidence type="ECO:0000313" key="6">
    <source>
        <dbReference type="EMBL" id="GGI53562.1"/>
    </source>
</evidence>
<dbReference type="InterPro" id="IPR020846">
    <property type="entry name" value="MFS_dom"/>
</dbReference>
<keyword evidence="7" id="KW-1185">Reference proteome</keyword>
<dbReference type="GO" id="GO:0022857">
    <property type="term" value="F:transmembrane transporter activity"/>
    <property type="evidence" value="ECO:0007669"/>
    <property type="project" value="InterPro"/>
</dbReference>
<feature type="transmembrane region" description="Helical" evidence="4">
    <location>
        <begin position="89"/>
        <end position="108"/>
    </location>
</feature>
<dbReference type="PANTHER" id="PTHR23523:SF2">
    <property type="entry name" value="2-NITROIMIDAZOLE TRANSPORTER"/>
    <property type="match status" value="1"/>
</dbReference>
<name>A0A8J3AYX9_9BURK</name>
<protein>
    <submittedName>
        <fullName evidence="6">MFS transporter</fullName>
    </submittedName>
</protein>
<organism evidence="6 7">
    <name type="scientific">Oxalicibacterium solurbis</name>
    <dbReference type="NCBI Taxonomy" id="69280"/>
    <lineage>
        <taxon>Bacteria</taxon>
        <taxon>Pseudomonadati</taxon>
        <taxon>Pseudomonadota</taxon>
        <taxon>Betaproteobacteria</taxon>
        <taxon>Burkholderiales</taxon>
        <taxon>Oxalobacteraceae</taxon>
        <taxon>Oxalicibacterium</taxon>
    </lineage>
</organism>
<feature type="transmembrane region" description="Helical" evidence="4">
    <location>
        <begin position="182"/>
        <end position="198"/>
    </location>
</feature>
<evidence type="ECO:0000313" key="7">
    <source>
        <dbReference type="Proteomes" id="UP000627205"/>
    </source>
</evidence>
<feature type="domain" description="Major facilitator superfamily (MFS) profile" evidence="5">
    <location>
        <begin position="22"/>
        <end position="403"/>
    </location>
</feature>
<feature type="transmembrane region" description="Helical" evidence="4">
    <location>
        <begin position="289"/>
        <end position="308"/>
    </location>
</feature>
<feature type="transmembrane region" description="Helical" evidence="4">
    <location>
        <begin position="59"/>
        <end position="82"/>
    </location>
</feature>
<dbReference type="InterPro" id="IPR011701">
    <property type="entry name" value="MFS"/>
</dbReference>
<dbReference type="Pfam" id="PF07690">
    <property type="entry name" value="MFS_1"/>
    <property type="match status" value="1"/>
</dbReference>
<sequence>MQPAIRQTPLASTDQTGTRSQLFLIIAIILVAIDLRPGITAIGPVLPTIIDEFRLSHTVASLMTSIPDLLMGTLALPTPWLVRRFGINPVLQIALGILCIAMIARAFSPNTATLLGSTVGVGAGIAIAGALFGGLIKTRFATRVAFIMGLYTTAISVGSALSAGTTGWLAQTVGLGWRTSTGIWSIFGIVAMVAWWFATRHEQKVVSTAPATSIFAGLPFRNKTAWLIALYFAGVNFLFYSVLTWTAPMYQEIGLSAATAGLVLASFTIAFMFSSPLVGIFSKSTDRRLWLAGAAAVTATGLIGLVAAPDALPFVWLPLCAIGLGAAFTLAMTLPLDNTHTADEANRWNAFNLTVGYLIAATGPLLTGYLRDITGDFAVPFALLVGVALLMLAATPFLKPHTAVTVA</sequence>
<dbReference type="AlphaFoldDB" id="A0A8J3AYX9"/>
<evidence type="ECO:0000256" key="2">
    <source>
        <dbReference type="ARBA" id="ARBA00022989"/>
    </source>
</evidence>
<feature type="transmembrane region" description="Helical" evidence="4">
    <location>
        <begin position="314"/>
        <end position="336"/>
    </location>
</feature>
<dbReference type="InterPro" id="IPR052524">
    <property type="entry name" value="MFS_Cyanate_Porter"/>
</dbReference>
<accession>A0A8J3AYX9</accession>
<feature type="transmembrane region" description="Helical" evidence="4">
    <location>
        <begin position="253"/>
        <end position="277"/>
    </location>
</feature>
<evidence type="ECO:0000256" key="3">
    <source>
        <dbReference type="ARBA" id="ARBA00023136"/>
    </source>
</evidence>
<dbReference type="RefSeq" id="WP_188419608.1">
    <property type="nucleotide sequence ID" value="NZ_BMDP01000001.1"/>
</dbReference>
<feature type="transmembrane region" description="Helical" evidence="4">
    <location>
        <begin position="225"/>
        <end position="247"/>
    </location>
</feature>
<feature type="transmembrane region" description="Helical" evidence="4">
    <location>
        <begin position="148"/>
        <end position="170"/>
    </location>
</feature>
<dbReference type="Proteomes" id="UP000627205">
    <property type="component" value="Unassembled WGS sequence"/>
</dbReference>
<reference evidence="6" key="2">
    <citation type="submission" date="2020-09" db="EMBL/GenBank/DDBJ databases">
        <authorList>
            <person name="Sun Q."/>
            <person name="Sedlacek I."/>
        </authorList>
    </citation>
    <scope>NUCLEOTIDE SEQUENCE</scope>
    <source>
        <strain evidence="6">CCM 7664</strain>
    </source>
</reference>
<proteinExistence type="predicted"/>
<feature type="transmembrane region" description="Helical" evidence="4">
    <location>
        <begin position="377"/>
        <end position="398"/>
    </location>
</feature>
<dbReference type="SUPFAM" id="SSF103473">
    <property type="entry name" value="MFS general substrate transporter"/>
    <property type="match status" value="1"/>
</dbReference>
<keyword evidence="1 4" id="KW-0812">Transmembrane</keyword>
<gene>
    <name evidence="6" type="ORF">GCM10011430_07360</name>
</gene>
<evidence type="ECO:0000259" key="5">
    <source>
        <dbReference type="PROSITE" id="PS50850"/>
    </source>
</evidence>
<dbReference type="PROSITE" id="PS50850">
    <property type="entry name" value="MFS"/>
    <property type="match status" value="1"/>
</dbReference>
<feature type="transmembrane region" description="Helical" evidence="4">
    <location>
        <begin position="21"/>
        <end position="39"/>
    </location>
</feature>
<evidence type="ECO:0000256" key="1">
    <source>
        <dbReference type="ARBA" id="ARBA00022692"/>
    </source>
</evidence>
<keyword evidence="3 4" id="KW-0472">Membrane</keyword>